<dbReference type="STRING" id="74348.SAMN04488523_104181"/>
<dbReference type="Pfam" id="PF14023">
    <property type="entry name" value="Bestrophin-like"/>
    <property type="match status" value="1"/>
</dbReference>
<dbReference type="RefSeq" id="WP_143092430.1">
    <property type="nucleotide sequence ID" value="NZ_FOMW01000004.1"/>
</dbReference>
<dbReference type="InterPro" id="IPR025333">
    <property type="entry name" value="DUF4239"/>
</dbReference>
<proteinExistence type="predicted"/>
<feature type="transmembrane region" description="Helical" evidence="1">
    <location>
        <begin position="190"/>
        <end position="209"/>
    </location>
</feature>
<dbReference type="AlphaFoldDB" id="A0A1I1X3T0"/>
<reference evidence="2 3" key="1">
    <citation type="submission" date="2016-10" db="EMBL/GenBank/DDBJ databases">
        <authorList>
            <person name="de Groot N.N."/>
        </authorList>
    </citation>
    <scope>NUCLEOTIDE SEQUENCE [LARGE SCALE GENOMIC DNA]</scope>
    <source>
        <strain evidence="2 3">DSM 11443</strain>
    </source>
</reference>
<keyword evidence="3" id="KW-1185">Reference proteome</keyword>
<feature type="transmembrane region" description="Helical" evidence="1">
    <location>
        <begin position="51"/>
        <end position="73"/>
    </location>
</feature>
<dbReference type="Proteomes" id="UP000198977">
    <property type="component" value="Unassembled WGS sequence"/>
</dbReference>
<keyword evidence="1" id="KW-0812">Transmembrane</keyword>
<sequence>MKSGDLMYDIPTPIIAIVLLLAMLLAMWLGYRAGTGRQSRETEQTRSQTTAVQGSLLGLLALLLGFTFSLALARHDARSASVVSEANAIGTAWLRTDFLPAQDQVAAKADLRRYLRLRVEAGEVSADKVQRRARLTQNAEAAFDKVWALASARVQDPGGPANVSFATSLNDMIDALASRNAALDRHVPEIVLYMLFVTFVLSGAMLGFSSGTNGSKPATPVYLMLTLIVLLVFLIVDLDRPRRGIIEVDQSAMRALLNTVKLPNGS</sequence>
<protein>
    <recommendedName>
        <fullName evidence="4">DUF4239 domain-containing protein</fullName>
    </recommendedName>
</protein>
<dbReference type="EMBL" id="FOMW01000004">
    <property type="protein sequence ID" value="SFD99990.1"/>
    <property type="molecule type" value="Genomic_DNA"/>
</dbReference>
<feature type="transmembrane region" description="Helical" evidence="1">
    <location>
        <begin position="221"/>
        <end position="238"/>
    </location>
</feature>
<dbReference type="OrthoDB" id="272864at2"/>
<gene>
    <name evidence="2" type="ORF">SAMN04488523_104181</name>
</gene>
<keyword evidence="1" id="KW-0472">Membrane</keyword>
<evidence type="ECO:0008006" key="4">
    <source>
        <dbReference type="Google" id="ProtNLM"/>
    </source>
</evidence>
<evidence type="ECO:0000313" key="3">
    <source>
        <dbReference type="Proteomes" id="UP000198977"/>
    </source>
</evidence>
<name>A0A1I1X3T0_9RHOB</name>
<feature type="transmembrane region" description="Helical" evidence="1">
    <location>
        <begin position="12"/>
        <end position="31"/>
    </location>
</feature>
<evidence type="ECO:0000256" key="1">
    <source>
        <dbReference type="SAM" id="Phobius"/>
    </source>
</evidence>
<evidence type="ECO:0000313" key="2">
    <source>
        <dbReference type="EMBL" id="SFD99990.1"/>
    </source>
</evidence>
<organism evidence="2 3">
    <name type="scientific">Sulfitobacter brevis</name>
    <dbReference type="NCBI Taxonomy" id="74348"/>
    <lineage>
        <taxon>Bacteria</taxon>
        <taxon>Pseudomonadati</taxon>
        <taxon>Pseudomonadota</taxon>
        <taxon>Alphaproteobacteria</taxon>
        <taxon>Rhodobacterales</taxon>
        <taxon>Roseobacteraceae</taxon>
        <taxon>Sulfitobacter</taxon>
    </lineage>
</organism>
<accession>A0A1I1X3T0</accession>
<keyword evidence="1" id="KW-1133">Transmembrane helix</keyword>